<name>V4R5K5_9HYPH</name>
<dbReference type="EMBL" id="AWXZ01000007">
    <property type="protein sequence ID" value="ESR27227.1"/>
    <property type="molecule type" value="Genomic_DNA"/>
</dbReference>
<feature type="chain" id="PRO_5004726410" evidence="3">
    <location>
        <begin position="26"/>
        <end position="315"/>
    </location>
</feature>
<organism evidence="5 6">
    <name type="scientific">Lutibaculum baratangense AMV1</name>
    <dbReference type="NCBI Taxonomy" id="631454"/>
    <lineage>
        <taxon>Bacteria</taxon>
        <taxon>Pseudomonadati</taxon>
        <taxon>Pseudomonadota</taxon>
        <taxon>Alphaproteobacteria</taxon>
        <taxon>Hyphomicrobiales</taxon>
        <taxon>Tepidamorphaceae</taxon>
        <taxon>Lutibaculum</taxon>
    </lineage>
</organism>
<dbReference type="PANTHER" id="PTHR47637">
    <property type="entry name" value="CHAPERONE SURA"/>
    <property type="match status" value="1"/>
</dbReference>
<accession>V4R5K5</accession>
<evidence type="ECO:0000259" key="4">
    <source>
        <dbReference type="Pfam" id="PF09312"/>
    </source>
</evidence>
<dbReference type="EC" id="5.2.1.8" evidence="5"/>
<evidence type="ECO:0000256" key="2">
    <source>
        <dbReference type="ARBA" id="ARBA00023110"/>
    </source>
</evidence>
<dbReference type="InterPro" id="IPR050280">
    <property type="entry name" value="OMP_Chaperone_SurA"/>
</dbReference>
<dbReference type="PANTHER" id="PTHR47637:SF1">
    <property type="entry name" value="CHAPERONE SURA"/>
    <property type="match status" value="1"/>
</dbReference>
<dbReference type="InterPro" id="IPR027304">
    <property type="entry name" value="Trigger_fact/SurA_dom_sf"/>
</dbReference>
<dbReference type="Proteomes" id="UP000017819">
    <property type="component" value="Unassembled WGS sequence"/>
</dbReference>
<dbReference type="eggNOG" id="COG0760">
    <property type="taxonomic scope" value="Bacteria"/>
</dbReference>
<feature type="signal peptide" evidence="3">
    <location>
        <begin position="1"/>
        <end position="25"/>
    </location>
</feature>
<gene>
    <name evidence="5" type="ORF">N177_0206</name>
</gene>
<keyword evidence="5" id="KW-0413">Isomerase</keyword>
<dbReference type="STRING" id="631454.N177_0206"/>
<comment type="caution">
    <text evidence="5">The sequence shown here is derived from an EMBL/GenBank/DDBJ whole genome shotgun (WGS) entry which is preliminary data.</text>
</comment>
<dbReference type="Pfam" id="PF09312">
    <property type="entry name" value="SurA_N"/>
    <property type="match status" value="1"/>
</dbReference>
<dbReference type="RefSeq" id="WP_023430363.1">
    <property type="nucleotide sequence ID" value="NZ_AWXZ01000007.1"/>
</dbReference>
<dbReference type="AlphaFoldDB" id="V4R5K5"/>
<dbReference type="SUPFAM" id="SSF109998">
    <property type="entry name" value="Triger factor/SurA peptide-binding domain-like"/>
    <property type="match status" value="1"/>
</dbReference>
<evidence type="ECO:0000256" key="3">
    <source>
        <dbReference type="SAM" id="SignalP"/>
    </source>
</evidence>
<dbReference type="InterPro" id="IPR015391">
    <property type="entry name" value="SurA_N"/>
</dbReference>
<keyword evidence="2" id="KW-0697">Rotamase</keyword>
<feature type="domain" description="SurA N-terminal" evidence="4">
    <location>
        <begin position="39"/>
        <end position="139"/>
    </location>
</feature>
<proteinExistence type="predicted"/>
<dbReference type="Gene3D" id="1.10.4030.10">
    <property type="entry name" value="Porin chaperone SurA, peptide-binding domain"/>
    <property type="match status" value="1"/>
</dbReference>
<evidence type="ECO:0000313" key="6">
    <source>
        <dbReference type="Proteomes" id="UP000017819"/>
    </source>
</evidence>
<evidence type="ECO:0000313" key="5">
    <source>
        <dbReference type="EMBL" id="ESR27227.1"/>
    </source>
</evidence>
<keyword evidence="1 3" id="KW-0732">Signal</keyword>
<dbReference type="OrthoDB" id="9791746at2"/>
<evidence type="ECO:0000256" key="1">
    <source>
        <dbReference type="ARBA" id="ARBA00022729"/>
    </source>
</evidence>
<protein>
    <submittedName>
        <fullName evidence="5">Survival protein SurA (Peptidyl-prolyl cis-trans isomerase SurA)</fullName>
        <ecNumber evidence="5">5.2.1.8</ecNumber>
    </submittedName>
</protein>
<keyword evidence="6" id="KW-1185">Reference proteome</keyword>
<dbReference type="GO" id="GO:0003755">
    <property type="term" value="F:peptidyl-prolyl cis-trans isomerase activity"/>
    <property type="evidence" value="ECO:0007669"/>
    <property type="project" value="UniProtKB-EC"/>
</dbReference>
<sequence>MKIFTRTILAASALLAVTLAPMLPAAMNGGSGSAWATSIAALVNDDPVTEYEVQQRMRLNRLTGGPAGKQQALDELVEERLKQQAARRVGISANESEVEQAYAGIASRVQLTPSQLNQALQQNGINPDTMKDRLRVNLAWRDVVQGQMRRQVNIRDADIRAELTRRGEAENTTTVYRYTLQPVVFVVPQGSSAAYVRQRMTEASRFAQQFQGCDSAMELAKNYRDTVVQDKVRRGSAELPPEMRQKLAEVSVGGATRPEEIDNGVRVLGVCTREEEQSTEAAQQEIRSELLNEEGQRLSRRLMIDLKQFAVIEYR</sequence>
<reference evidence="5 6" key="1">
    <citation type="journal article" date="2014" name="Genome Announc.">
        <title>Draft Genome Sequence of Lutibaculum baratangense Strain AMV1T, Isolated from a Mud Volcano in Andamans, India.</title>
        <authorList>
            <person name="Singh A."/>
            <person name="Sreenivas A."/>
            <person name="Sathyanarayana Reddy G."/>
            <person name="Pinnaka A.K."/>
            <person name="Shivaji S."/>
        </authorList>
    </citation>
    <scope>NUCLEOTIDE SEQUENCE [LARGE SCALE GENOMIC DNA]</scope>
    <source>
        <strain evidence="5 6">AMV1</strain>
    </source>
</reference>